<evidence type="ECO:0000256" key="3">
    <source>
        <dbReference type="ARBA" id="ARBA00035643"/>
    </source>
</evidence>
<evidence type="ECO:0000256" key="4">
    <source>
        <dbReference type="SAM" id="MobiDB-lite"/>
    </source>
</evidence>
<reference evidence="5 6" key="1">
    <citation type="submission" date="2023-08" db="EMBL/GenBank/DDBJ databases">
        <title>Phytohabitans sansha sp. nov., isolated from marine sediment.</title>
        <authorList>
            <person name="Zhao Y."/>
            <person name="Yi K."/>
        </authorList>
    </citation>
    <scope>NUCLEOTIDE SEQUENCE [LARGE SCALE GENOMIC DNA]</scope>
    <source>
        <strain evidence="5 6">ZYX-F-186</strain>
    </source>
</reference>
<name>A0ABU0ZVT3_9ACTN</name>
<dbReference type="RefSeq" id="WP_308717682.1">
    <property type="nucleotide sequence ID" value="NZ_JAVHUY010000056.1"/>
</dbReference>
<evidence type="ECO:0000256" key="1">
    <source>
        <dbReference type="ARBA" id="ARBA00022987"/>
    </source>
</evidence>
<proteinExistence type="inferred from homology"/>
<comment type="similarity">
    <text evidence="3">Belongs to the gas vesicle GvpF/GvpL family.</text>
</comment>
<dbReference type="PANTHER" id="PTHR36852">
    <property type="entry name" value="PROTEIN GVPL 2"/>
    <property type="match status" value="1"/>
</dbReference>
<dbReference type="InterPro" id="IPR009430">
    <property type="entry name" value="GvpL/GvpF"/>
</dbReference>
<gene>
    <name evidence="5" type="ORF">RB614_38665</name>
</gene>
<evidence type="ECO:0000256" key="2">
    <source>
        <dbReference type="ARBA" id="ARBA00035108"/>
    </source>
</evidence>
<protein>
    <submittedName>
        <fullName evidence="5">GvpL/GvpF family gas vesicle protein</fullName>
    </submittedName>
</protein>
<dbReference type="EMBL" id="JAVHUY010000056">
    <property type="protein sequence ID" value="MDQ7910434.1"/>
    <property type="molecule type" value="Genomic_DNA"/>
</dbReference>
<keyword evidence="1" id="KW-0304">Gas vesicle</keyword>
<accession>A0ABU0ZVT3</accession>
<dbReference type="Pfam" id="PF06386">
    <property type="entry name" value="GvpL_GvpF"/>
    <property type="match status" value="1"/>
</dbReference>
<dbReference type="Proteomes" id="UP001230908">
    <property type="component" value="Unassembled WGS sequence"/>
</dbReference>
<sequence length="254" mass="27113">MSGAVYVFGIVAADHPFQPPDPPGKPDPAPAGDDPAGERERDAGVRLVRAGALAAVVGPAPPRPRARRRDLLAHQRVLERVWRMGPVLPMRFGVVAPDGGRLRAELVRGARRHLDALAQVTGRAEVNVKVVPDEEVMVRLVAEQDPAVRQLRGRATRSYPDRLRLGEAVAAALRARAALDADRVLRALRPLAVRESAGPEVAGCALNVSLLVADDRLDAVLAEVARLDGDLDGRCRVHAFGPLPPYSFTVPAGG</sequence>
<feature type="region of interest" description="Disordered" evidence="4">
    <location>
        <begin position="14"/>
        <end position="42"/>
    </location>
</feature>
<dbReference type="PANTHER" id="PTHR36852:SF1">
    <property type="entry name" value="PROTEIN GVPL 2"/>
    <property type="match status" value="1"/>
</dbReference>
<evidence type="ECO:0000313" key="5">
    <source>
        <dbReference type="EMBL" id="MDQ7910434.1"/>
    </source>
</evidence>
<comment type="subcellular location">
    <subcellularLocation>
        <location evidence="2">Gas vesicle</location>
    </subcellularLocation>
</comment>
<organism evidence="5 6">
    <name type="scientific">Phytohabitans maris</name>
    <dbReference type="NCBI Taxonomy" id="3071409"/>
    <lineage>
        <taxon>Bacteria</taxon>
        <taxon>Bacillati</taxon>
        <taxon>Actinomycetota</taxon>
        <taxon>Actinomycetes</taxon>
        <taxon>Micromonosporales</taxon>
        <taxon>Micromonosporaceae</taxon>
    </lineage>
</organism>
<comment type="caution">
    <text evidence="5">The sequence shown here is derived from an EMBL/GenBank/DDBJ whole genome shotgun (WGS) entry which is preliminary data.</text>
</comment>
<feature type="compositionally biased region" description="Pro residues" evidence="4">
    <location>
        <begin position="17"/>
        <end position="29"/>
    </location>
</feature>
<evidence type="ECO:0000313" key="6">
    <source>
        <dbReference type="Proteomes" id="UP001230908"/>
    </source>
</evidence>
<keyword evidence="6" id="KW-1185">Reference proteome</keyword>